<name>A0A1X7AEB5_9GAMM</name>
<feature type="transmembrane region" description="Helical" evidence="6">
    <location>
        <begin position="193"/>
        <end position="211"/>
    </location>
</feature>
<feature type="transmembrane region" description="Helical" evidence="6">
    <location>
        <begin position="29"/>
        <end position="47"/>
    </location>
</feature>
<dbReference type="GO" id="GO:0035435">
    <property type="term" value="P:phosphate ion transmembrane transport"/>
    <property type="evidence" value="ECO:0007669"/>
    <property type="project" value="TreeGrafter"/>
</dbReference>
<evidence type="ECO:0000256" key="3">
    <source>
        <dbReference type="ARBA" id="ARBA00022989"/>
    </source>
</evidence>
<dbReference type="Pfam" id="PF07690">
    <property type="entry name" value="MFS_1"/>
    <property type="match status" value="1"/>
</dbReference>
<dbReference type="PIRSF" id="PIRSF002808">
    <property type="entry name" value="Hexose_phosphate_transp"/>
    <property type="match status" value="1"/>
</dbReference>
<evidence type="ECO:0000313" key="9">
    <source>
        <dbReference type="Proteomes" id="UP000196573"/>
    </source>
</evidence>
<keyword evidence="3 6" id="KW-1133">Transmembrane helix</keyword>
<reference evidence="8 9" key="1">
    <citation type="submission" date="2017-03" db="EMBL/GenBank/DDBJ databases">
        <authorList>
            <person name="Afonso C.L."/>
            <person name="Miller P.J."/>
            <person name="Scott M.A."/>
            <person name="Spackman E."/>
            <person name="Goraichik I."/>
            <person name="Dimitrov K.M."/>
            <person name="Suarez D.L."/>
            <person name="Swayne D.E."/>
        </authorList>
    </citation>
    <scope>NUCLEOTIDE SEQUENCE [LARGE SCALE GENOMIC DNA]</scope>
    <source>
        <strain evidence="8">SB41UT1</strain>
    </source>
</reference>
<feature type="transmembrane region" description="Helical" evidence="6">
    <location>
        <begin position="416"/>
        <end position="438"/>
    </location>
</feature>
<proteinExistence type="predicted"/>
<feature type="transmembrane region" description="Helical" evidence="6">
    <location>
        <begin position="295"/>
        <end position="315"/>
    </location>
</feature>
<dbReference type="NCBIfam" id="TIGR00881">
    <property type="entry name" value="2A0104"/>
    <property type="match status" value="1"/>
</dbReference>
<dbReference type="PANTHER" id="PTHR43826:SF6">
    <property type="entry name" value="GLYCEROL-3-PHOSPHATE TRANSPORTER"/>
    <property type="match status" value="1"/>
</dbReference>
<dbReference type="Proteomes" id="UP000196573">
    <property type="component" value="Unassembled WGS sequence"/>
</dbReference>
<feature type="transmembrane region" description="Helical" evidence="6">
    <location>
        <begin position="98"/>
        <end position="116"/>
    </location>
</feature>
<feature type="transmembrane region" description="Helical" evidence="6">
    <location>
        <begin position="122"/>
        <end position="141"/>
    </location>
</feature>
<evidence type="ECO:0000313" key="8">
    <source>
        <dbReference type="EMBL" id="SMA33953.1"/>
    </source>
</evidence>
<dbReference type="GO" id="GO:0061513">
    <property type="term" value="F:glucose 6-phosphate:phosphate antiporter activity"/>
    <property type="evidence" value="ECO:0007669"/>
    <property type="project" value="TreeGrafter"/>
</dbReference>
<keyword evidence="2 6" id="KW-0812">Transmembrane</keyword>
<evidence type="ECO:0000256" key="5">
    <source>
        <dbReference type="NCBIfam" id="TIGR00712"/>
    </source>
</evidence>
<dbReference type="AlphaFoldDB" id="A0A1X7AEB5"/>
<evidence type="ECO:0000256" key="1">
    <source>
        <dbReference type="ARBA" id="ARBA00004127"/>
    </source>
</evidence>
<feature type="transmembrane region" description="Helical" evidence="6">
    <location>
        <begin position="351"/>
        <end position="376"/>
    </location>
</feature>
<dbReference type="CDD" id="cd17345">
    <property type="entry name" value="MFS_GlpT"/>
    <property type="match status" value="1"/>
</dbReference>
<dbReference type="InterPro" id="IPR011701">
    <property type="entry name" value="MFS"/>
</dbReference>
<dbReference type="NCBIfam" id="TIGR00712">
    <property type="entry name" value="glpT"/>
    <property type="match status" value="1"/>
</dbReference>
<evidence type="ECO:0000256" key="2">
    <source>
        <dbReference type="ARBA" id="ARBA00022692"/>
    </source>
</evidence>
<evidence type="ECO:0000259" key="7">
    <source>
        <dbReference type="PROSITE" id="PS50850"/>
    </source>
</evidence>
<keyword evidence="4 6" id="KW-0472">Membrane</keyword>
<dbReference type="InterPro" id="IPR020846">
    <property type="entry name" value="MFS_dom"/>
</dbReference>
<dbReference type="Gene3D" id="1.20.1250.20">
    <property type="entry name" value="MFS general substrate transporter like domains"/>
    <property type="match status" value="2"/>
</dbReference>
<protein>
    <recommendedName>
        <fullName evidence="5">Glycerol-3-phosphate transporter</fullName>
    </recommendedName>
</protein>
<feature type="transmembrane region" description="Helical" evidence="6">
    <location>
        <begin position="257"/>
        <end position="275"/>
    </location>
</feature>
<accession>A0A1X7AEB5</accession>
<comment type="subcellular location">
    <subcellularLocation>
        <location evidence="1">Endomembrane system</location>
        <topology evidence="1">Multi-pass membrane protein</topology>
    </subcellularLocation>
</comment>
<gene>
    <name evidence="8" type="primary">glpT_2</name>
    <name evidence="8" type="ORF">EHSB41UT_00347</name>
</gene>
<dbReference type="GO" id="GO:0015169">
    <property type="term" value="F:glycerol-3-phosphate transmembrane transporter activity"/>
    <property type="evidence" value="ECO:0007669"/>
    <property type="project" value="UniProtKB-UniRule"/>
</dbReference>
<dbReference type="GO" id="GO:0012505">
    <property type="term" value="C:endomembrane system"/>
    <property type="evidence" value="ECO:0007669"/>
    <property type="project" value="UniProtKB-SubCell"/>
</dbReference>
<dbReference type="RefSeq" id="WP_087106282.1">
    <property type="nucleotide sequence ID" value="NZ_CBCSCN010000004.1"/>
</dbReference>
<dbReference type="PANTHER" id="PTHR43826">
    <property type="entry name" value="GLUCOSE-6-PHOSPHATE EXCHANGER SLC37A4"/>
    <property type="match status" value="1"/>
</dbReference>
<evidence type="ECO:0000256" key="6">
    <source>
        <dbReference type="SAM" id="Phobius"/>
    </source>
</evidence>
<sequence length="455" mass="50666">MALLRDFLKPPAHIPRLPQRDIDNTYKRMRWQMMIGIFIGYAGYYLIRKNFSLAMPNLIALGYTKAQLGFALSGVSLAYGLSKFLMGNVSDRSDARKFIVLGLSISSLVTIFMGTADIATSSITSMFVLLCLSGWFQGIGYPSCVRVMAHWFTIRERGVKMAIWNTAHNVGAGLVGPLAILAVFLFHDWQSKIFLHGYVALAFALVTWFLVRDTPQSCGLPSVEEWTGEYHKSYSEDHEREMTAREIFFEHVFNNKLLWYLAFANIFVYLVRYGVLDWAPTYLEEAKNFSMSQTGWAYFAYEFAGIPGILITGWLSDKVFYGRRAPINIIFMLLVAVAVFIYWQNPAGNPAIDIACLIVVGFLIYGPVVLIGVQALDMAPKKAAGTATGLTGLFGYLGGAMFANIAMGFIVDSFDWSGGFIVLIASCIMAALLVALTLKEEKTEKAELYGHDVPE</sequence>
<feature type="transmembrane region" description="Helical" evidence="6">
    <location>
        <begin position="162"/>
        <end position="187"/>
    </location>
</feature>
<dbReference type="InterPro" id="IPR005267">
    <property type="entry name" value="G3P_transporter"/>
</dbReference>
<evidence type="ECO:0000256" key="4">
    <source>
        <dbReference type="ARBA" id="ARBA00023136"/>
    </source>
</evidence>
<feature type="domain" description="Major facilitator superfamily (MFS) profile" evidence="7">
    <location>
        <begin position="29"/>
        <end position="442"/>
    </location>
</feature>
<dbReference type="SUPFAM" id="SSF103473">
    <property type="entry name" value="MFS general substrate transporter"/>
    <property type="match status" value="1"/>
</dbReference>
<dbReference type="GO" id="GO:0005886">
    <property type="term" value="C:plasma membrane"/>
    <property type="evidence" value="ECO:0007669"/>
    <property type="project" value="TreeGrafter"/>
</dbReference>
<dbReference type="PROSITE" id="PS50850">
    <property type="entry name" value="MFS"/>
    <property type="match status" value="1"/>
</dbReference>
<feature type="transmembrane region" description="Helical" evidence="6">
    <location>
        <begin position="388"/>
        <end position="410"/>
    </location>
</feature>
<dbReference type="InterPro" id="IPR036259">
    <property type="entry name" value="MFS_trans_sf"/>
</dbReference>
<dbReference type="InterPro" id="IPR051337">
    <property type="entry name" value="OPA_Antiporter"/>
</dbReference>
<organism evidence="8 9">
    <name type="scientific">Parendozoicomonas haliclonae</name>
    <dbReference type="NCBI Taxonomy" id="1960125"/>
    <lineage>
        <taxon>Bacteria</taxon>
        <taxon>Pseudomonadati</taxon>
        <taxon>Pseudomonadota</taxon>
        <taxon>Gammaproteobacteria</taxon>
        <taxon>Oceanospirillales</taxon>
        <taxon>Endozoicomonadaceae</taxon>
        <taxon>Parendozoicomonas</taxon>
    </lineage>
</organism>
<feature type="transmembrane region" description="Helical" evidence="6">
    <location>
        <begin position="327"/>
        <end position="345"/>
    </location>
</feature>
<dbReference type="EMBL" id="FWPT01000001">
    <property type="protein sequence ID" value="SMA33953.1"/>
    <property type="molecule type" value="Genomic_DNA"/>
</dbReference>
<keyword evidence="9" id="KW-1185">Reference proteome</keyword>
<feature type="transmembrane region" description="Helical" evidence="6">
    <location>
        <begin position="67"/>
        <end position="86"/>
    </location>
</feature>
<dbReference type="InterPro" id="IPR000849">
    <property type="entry name" value="Sugar_P_transporter"/>
</dbReference>
<dbReference type="OrthoDB" id="9766638at2"/>